<gene>
    <name evidence="5" type="primary">iunH</name>
    <name evidence="5" type="ordered locus">CFU_0216</name>
</gene>
<protein>
    <submittedName>
        <fullName evidence="5">Inosine-uridine preferring nucleoside hydrolase</fullName>
        <ecNumber evidence="5">3.2.2.1</ecNumber>
    </submittedName>
</protein>
<accession>G0AHL5</accession>
<sequence>MLARARRELKNALRSARSALLPALLLAPSLCLMCAPQPAYAAQAGQVIVDTDIGDDIDDAFALGLLLNSPGFEILGFTSAWGDTGLRMQLLQRLLRETGHDGIPIARGIATTSMTPFTQARWAQRGSLPEPAPPAVDFLLRQIRQHPGQITLIALGPLTNIGAAITRDPATFGKLKRVVMMGGSVRAGYRKSEYAAPRPADKEYNIAADIPAAQKLFASGVPIVMMPLDSTQVRLDEVERGALFGHGSPLTDALTLLYHQWTDSYQPWSSTTPTLFDAVPVAYLADRGICPTTPLRIVVDQDGYTREQPGAPNAEVCLALDKRLFMELFMQRLLQ</sequence>
<evidence type="ECO:0000313" key="5">
    <source>
        <dbReference type="EMBL" id="AEK60054.1"/>
    </source>
</evidence>
<dbReference type="AlphaFoldDB" id="G0AHL5"/>
<keyword evidence="1 5" id="KW-0378">Hydrolase</keyword>
<dbReference type="Pfam" id="PF01156">
    <property type="entry name" value="IU_nuc_hydro"/>
    <property type="match status" value="1"/>
</dbReference>
<dbReference type="GO" id="GO:0008477">
    <property type="term" value="F:purine nucleosidase activity"/>
    <property type="evidence" value="ECO:0007669"/>
    <property type="project" value="UniProtKB-EC"/>
</dbReference>
<dbReference type="SUPFAM" id="SSF53590">
    <property type="entry name" value="Nucleoside hydrolase"/>
    <property type="match status" value="1"/>
</dbReference>
<dbReference type="Proteomes" id="UP000008392">
    <property type="component" value="Chromosome"/>
</dbReference>
<dbReference type="PANTHER" id="PTHR12304:SF4">
    <property type="entry name" value="URIDINE NUCLEOSIDASE"/>
    <property type="match status" value="1"/>
</dbReference>
<feature type="domain" description="Inosine/uridine-preferring nucleoside hydrolase" evidence="4">
    <location>
        <begin position="47"/>
        <end position="326"/>
    </location>
</feature>
<evidence type="ECO:0000256" key="1">
    <source>
        <dbReference type="ARBA" id="ARBA00022801"/>
    </source>
</evidence>
<evidence type="ECO:0000259" key="4">
    <source>
        <dbReference type="Pfam" id="PF01156"/>
    </source>
</evidence>
<dbReference type="Gene3D" id="3.90.245.10">
    <property type="entry name" value="Ribonucleoside hydrolase-like"/>
    <property type="match status" value="1"/>
</dbReference>
<reference evidence="5 6" key="3">
    <citation type="journal article" date="2008" name="FEMS Microbiol. Ecol.">
        <title>Identification and characterization of genes underlying chitinolysis in Collimonas fungivorans Ter331.</title>
        <authorList>
            <person name="Fritsche K."/>
            <person name="de Boer W."/>
            <person name="Gerards S."/>
            <person name="van den Berg M."/>
            <person name="van Veen J.A."/>
            <person name="Leveau J.H."/>
        </authorList>
    </citation>
    <scope>NUCLEOTIDE SEQUENCE [LARGE SCALE GENOMIC DNA]</scope>
    <source>
        <strain evidence="5 6">Ter331</strain>
    </source>
</reference>
<dbReference type="HOGENOM" id="CLU_036838_11_0_4"/>
<dbReference type="PANTHER" id="PTHR12304">
    <property type="entry name" value="INOSINE-URIDINE PREFERRING NUCLEOSIDE HYDROLASE"/>
    <property type="match status" value="1"/>
</dbReference>
<dbReference type="InterPro" id="IPR001910">
    <property type="entry name" value="Inosine/uridine_hydrolase_dom"/>
</dbReference>
<keyword evidence="6" id="KW-1185">Reference proteome</keyword>
<feature type="chain" id="PRO_5003396934" evidence="3">
    <location>
        <begin position="42"/>
        <end position="335"/>
    </location>
</feature>
<keyword evidence="3" id="KW-0732">Signal</keyword>
<keyword evidence="2 5" id="KW-0326">Glycosidase</keyword>
<dbReference type="GO" id="GO:0005829">
    <property type="term" value="C:cytosol"/>
    <property type="evidence" value="ECO:0007669"/>
    <property type="project" value="TreeGrafter"/>
</dbReference>
<reference evidence="5 6" key="2">
    <citation type="journal article" date="2006" name="J. Microbiol. Methods">
        <title>Genomic flank-sequencing of plasposon insertion sites for rapid identification of functional genes.</title>
        <authorList>
            <person name="Leveau J.H."/>
            <person name="Gerards S."/>
            <person name="Fritsche K."/>
            <person name="Zondag G."/>
            <person name="van Veen J.A."/>
        </authorList>
    </citation>
    <scope>NUCLEOTIDE SEQUENCE [LARGE SCALE GENOMIC DNA]</scope>
    <source>
        <strain evidence="5 6">Ter331</strain>
    </source>
</reference>
<proteinExistence type="predicted"/>
<dbReference type="KEGG" id="cfu:CFU_0216"/>
<evidence type="ECO:0000313" key="6">
    <source>
        <dbReference type="Proteomes" id="UP000008392"/>
    </source>
</evidence>
<dbReference type="InterPro" id="IPR023186">
    <property type="entry name" value="IUNH"/>
</dbReference>
<evidence type="ECO:0000256" key="2">
    <source>
        <dbReference type="ARBA" id="ARBA00023295"/>
    </source>
</evidence>
<name>G0AHL5_COLFT</name>
<dbReference type="STRING" id="1005048.CFU_0216"/>
<dbReference type="eggNOG" id="COG1957">
    <property type="taxonomic scope" value="Bacteria"/>
</dbReference>
<dbReference type="GO" id="GO:0006152">
    <property type="term" value="P:purine nucleoside catabolic process"/>
    <property type="evidence" value="ECO:0007669"/>
    <property type="project" value="TreeGrafter"/>
</dbReference>
<reference evidence="5 6" key="5">
    <citation type="journal article" date="2011" name="ISME J.">
        <title>Dual transcriptional profiling of a bacterial/fungal confrontation: Collimonas fungivorans versus Aspergillus niger.</title>
        <authorList>
            <person name="Mela F."/>
            <person name="Fritsche K."/>
            <person name="de Boer W."/>
            <person name="van Veen J.A."/>
            <person name="de Graaff L.H."/>
            <person name="van den Berg M."/>
            <person name="Leveau J.H."/>
        </authorList>
    </citation>
    <scope>NUCLEOTIDE SEQUENCE [LARGE SCALE GENOMIC DNA]</scope>
    <source>
        <strain evidence="5 6">Ter331</strain>
    </source>
</reference>
<evidence type="ECO:0000256" key="3">
    <source>
        <dbReference type="SAM" id="SignalP"/>
    </source>
</evidence>
<organism evidence="5 6">
    <name type="scientific">Collimonas fungivorans (strain Ter331)</name>
    <dbReference type="NCBI Taxonomy" id="1005048"/>
    <lineage>
        <taxon>Bacteria</taxon>
        <taxon>Pseudomonadati</taxon>
        <taxon>Pseudomonadota</taxon>
        <taxon>Betaproteobacteria</taxon>
        <taxon>Burkholderiales</taxon>
        <taxon>Oxalobacteraceae</taxon>
        <taxon>Collimonas</taxon>
    </lineage>
</organism>
<reference evidence="6" key="6">
    <citation type="submission" date="2011-05" db="EMBL/GenBank/DDBJ databases">
        <title>Complete sequence of Collimonas fungivorans Ter331.</title>
        <authorList>
            <person name="Leveau J.H."/>
        </authorList>
    </citation>
    <scope>NUCLEOTIDE SEQUENCE [LARGE SCALE GENOMIC DNA]</scope>
    <source>
        <strain evidence="6">Ter331</strain>
    </source>
</reference>
<dbReference type="InterPro" id="IPR036452">
    <property type="entry name" value="Ribo_hydro-like"/>
</dbReference>
<reference evidence="5 6" key="1">
    <citation type="journal article" date="2004" name="Environ. Microbiol.">
        <title>Phylogeny-function analysis of (meta)genomic libraries: screening for expression of ribosomal RNA genes by large-insert library fluorescent in situ hybridization (LIL-FISH).</title>
        <authorList>
            <person name="Leveau J.H."/>
            <person name="Gerards S."/>
            <person name="de Boer W."/>
            <person name="van Veen J.A."/>
        </authorList>
    </citation>
    <scope>NUCLEOTIDE SEQUENCE [LARGE SCALE GENOMIC DNA]</scope>
    <source>
        <strain evidence="5 6">Ter331</strain>
    </source>
</reference>
<dbReference type="EC" id="3.2.2.1" evidence="5"/>
<feature type="signal peptide" evidence="3">
    <location>
        <begin position="1"/>
        <end position="41"/>
    </location>
</feature>
<reference evidence="5 6" key="4">
    <citation type="journal article" date="2010" name="Environ. Microbiol.">
        <title>The bacterial genus Collimonas: mycophagy, weathering and other adaptive solutions to life in oligotrophic soil environments.</title>
        <authorList>
            <person name="Leveau J.H."/>
            <person name="Uroz S."/>
            <person name="de Boer W."/>
        </authorList>
    </citation>
    <scope>NUCLEOTIDE SEQUENCE [LARGE SCALE GENOMIC DNA]</scope>
    <source>
        <strain evidence="5 6">Ter331</strain>
    </source>
</reference>
<dbReference type="EMBL" id="CP002745">
    <property type="protein sequence ID" value="AEK60054.1"/>
    <property type="molecule type" value="Genomic_DNA"/>
</dbReference>
<dbReference type="RefSeq" id="WP_014004209.1">
    <property type="nucleotide sequence ID" value="NC_015856.1"/>
</dbReference>